<sequence length="493" mass="52963">MPYKSRIIPALILIPAALALVGCGRSGEQEALDTAAKPGVAPKPAIRVIEASLPERFRAPLPSTSQELQAWARGERPNLPPPSHLRDHLLQGATETISQIELAAQQVDPADWQAWGQVWSDLVGYYRPEPAFCAESQPVIAGADSALRQALIGLYAGTCFKSDEIAWMDRPDTPGFAILRFYESEIYENPRPVRAYSPRLAAVIGARIENDEAWRVGQYAALLADQPDAAATRDLLALHARIKDPIRADGVAAALNRSKLPEARAVFMALCQRHPEHSSCRSAPGQDTPADSAPEVVNREAQRNTAAALVAAGFERIGGLDLDTTDAVTADDLLVAAGHAIWFDVETGTFPNEHDSLLRSLARLITPTLDACVFEEVPPGLDDESGPYVLNAYWAGKQYSGYAENLGDWYDLDAVLDLINRVVVDSGSTQRFVVLATGDQTAIVLAAPIDTIQRASQAGLIELADPSVAQALGKAAEAHVQAILERGGPAQTP</sequence>
<dbReference type="OrthoDB" id="291531at2"/>
<evidence type="ECO:0000313" key="2">
    <source>
        <dbReference type="Proteomes" id="UP000241074"/>
    </source>
</evidence>
<reference evidence="1 2" key="2">
    <citation type="submission" date="2018-03" db="EMBL/GenBank/DDBJ databases">
        <authorList>
            <person name="Keele B.F."/>
        </authorList>
    </citation>
    <scope>NUCLEOTIDE SEQUENCE [LARGE SCALE GENOMIC DNA]</scope>
    <source>
        <strain evidence="1 2">D13</strain>
    </source>
</reference>
<dbReference type="KEGG" id="xba:C7S18_03710"/>
<gene>
    <name evidence="1" type="ORF">C7S18_03710</name>
</gene>
<reference evidence="1 2" key="1">
    <citation type="submission" date="2018-03" db="EMBL/GenBank/DDBJ databases">
        <title>Ahniella affigens gen. nov., sp. nov., a gammaproteobacterium isolated from sandy soil near a stream.</title>
        <authorList>
            <person name="Ko Y."/>
            <person name="Kim J.-H."/>
        </authorList>
    </citation>
    <scope>NUCLEOTIDE SEQUENCE [LARGE SCALE GENOMIC DNA]</scope>
    <source>
        <strain evidence="1 2">D13</strain>
    </source>
</reference>
<name>A0A2P1PND9_9GAMM</name>
<dbReference type="RefSeq" id="WP_106890278.1">
    <property type="nucleotide sequence ID" value="NZ_CP027860.1"/>
</dbReference>
<dbReference type="AlphaFoldDB" id="A0A2P1PND9"/>
<evidence type="ECO:0000313" key="1">
    <source>
        <dbReference type="EMBL" id="AVP96349.1"/>
    </source>
</evidence>
<organism evidence="1 2">
    <name type="scientific">Ahniella affigens</name>
    <dbReference type="NCBI Taxonomy" id="2021234"/>
    <lineage>
        <taxon>Bacteria</taxon>
        <taxon>Pseudomonadati</taxon>
        <taxon>Pseudomonadota</taxon>
        <taxon>Gammaproteobacteria</taxon>
        <taxon>Lysobacterales</taxon>
        <taxon>Rhodanobacteraceae</taxon>
        <taxon>Ahniella</taxon>
    </lineage>
</organism>
<keyword evidence="2" id="KW-1185">Reference proteome</keyword>
<dbReference type="EMBL" id="CP027860">
    <property type="protein sequence ID" value="AVP96349.1"/>
    <property type="molecule type" value="Genomic_DNA"/>
</dbReference>
<proteinExistence type="predicted"/>
<protein>
    <submittedName>
        <fullName evidence="1">Uncharacterized protein</fullName>
    </submittedName>
</protein>
<dbReference type="Proteomes" id="UP000241074">
    <property type="component" value="Chromosome"/>
</dbReference>
<accession>A0A2P1PND9</accession>
<dbReference type="PROSITE" id="PS51257">
    <property type="entry name" value="PROKAR_LIPOPROTEIN"/>
    <property type="match status" value="1"/>
</dbReference>